<name>A0ABQ5EER9_9ASTR</name>
<evidence type="ECO:0000313" key="2">
    <source>
        <dbReference type="EMBL" id="GJT49385.1"/>
    </source>
</evidence>
<accession>A0ABQ5EER9</accession>
<protein>
    <submittedName>
        <fullName evidence="2">Uncharacterized protein</fullName>
    </submittedName>
</protein>
<evidence type="ECO:0000256" key="1">
    <source>
        <dbReference type="SAM" id="MobiDB-lite"/>
    </source>
</evidence>
<sequence length="261" mass="29924">MNDVNSNDGDNDASDDVRTESDDDKNEMIKKKSMKKSMCVLLKMMNPLMIKKETFHPYSDSTKEFVLERELSQLKQCDHSPQLLKAIKSQIPAMVDDHLVKRLGDSIQSAEFEKKAQDEKKRYTDLIEKSVRAIINDEVKTQLPHVLPKAVSDFANPVITSTVNESIENIVLAKSYSQPESTYDAATSLTEFEWKKILLDKMQKSQSYRRAKEHKELYDGLVKPYKLDKDLFESYGKAYSIKRACEDKDKDEDPPAGSDQE</sequence>
<reference evidence="2" key="2">
    <citation type="submission" date="2022-01" db="EMBL/GenBank/DDBJ databases">
        <authorList>
            <person name="Yamashiro T."/>
            <person name="Shiraishi A."/>
            <person name="Satake H."/>
            <person name="Nakayama K."/>
        </authorList>
    </citation>
    <scope>NUCLEOTIDE SEQUENCE</scope>
</reference>
<comment type="caution">
    <text evidence="2">The sequence shown here is derived from an EMBL/GenBank/DDBJ whole genome shotgun (WGS) entry which is preliminary data.</text>
</comment>
<evidence type="ECO:0000313" key="3">
    <source>
        <dbReference type="Proteomes" id="UP001151760"/>
    </source>
</evidence>
<keyword evidence="3" id="KW-1185">Reference proteome</keyword>
<reference evidence="2" key="1">
    <citation type="journal article" date="2022" name="Int. J. Mol. Sci.">
        <title>Draft Genome of Tanacetum Coccineum: Genomic Comparison of Closely Related Tanacetum-Family Plants.</title>
        <authorList>
            <person name="Yamashiro T."/>
            <person name="Shiraishi A."/>
            <person name="Nakayama K."/>
            <person name="Satake H."/>
        </authorList>
    </citation>
    <scope>NUCLEOTIDE SEQUENCE</scope>
</reference>
<proteinExistence type="predicted"/>
<organism evidence="2 3">
    <name type="scientific">Tanacetum coccineum</name>
    <dbReference type="NCBI Taxonomy" id="301880"/>
    <lineage>
        <taxon>Eukaryota</taxon>
        <taxon>Viridiplantae</taxon>
        <taxon>Streptophyta</taxon>
        <taxon>Embryophyta</taxon>
        <taxon>Tracheophyta</taxon>
        <taxon>Spermatophyta</taxon>
        <taxon>Magnoliopsida</taxon>
        <taxon>eudicotyledons</taxon>
        <taxon>Gunneridae</taxon>
        <taxon>Pentapetalae</taxon>
        <taxon>asterids</taxon>
        <taxon>campanulids</taxon>
        <taxon>Asterales</taxon>
        <taxon>Asteraceae</taxon>
        <taxon>Asteroideae</taxon>
        <taxon>Anthemideae</taxon>
        <taxon>Anthemidinae</taxon>
        <taxon>Tanacetum</taxon>
    </lineage>
</organism>
<gene>
    <name evidence="2" type="ORF">Tco_0975542</name>
</gene>
<dbReference type="EMBL" id="BQNB010016234">
    <property type="protein sequence ID" value="GJT49385.1"/>
    <property type="molecule type" value="Genomic_DNA"/>
</dbReference>
<feature type="region of interest" description="Disordered" evidence="1">
    <location>
        <begin position="1"/>
        <end position="31"/>
    </location>
</feature>
<feature type="compositionally biased region" description="Basic and acidic residues" evidence="1">
    <location>
        <begin position="15"/>
        <end position="30"/>
    </location>
</feature>
<dbReference type="Proteomes" id="UP001151760">
    <property type="component" value="Unassembled WGS sequence"/>
</dbReference>